<gene>
    <name evidence="6" type="ORF">Poly30_03040</name>
</gene>
<feature type="domain" description="DUF6265" evidence="5">
    <location>
        <begin position="259"/>
        <end position="368"/>
    </location>
</feature>
<keyword evidence="4" id="KW-0472">Membrane</keyword>
<dbReference type="PANTHER" id="PTHR21419:SF30">
    <property type="entry name" value="IG-LIKE DOMAIN-CONTAINING PROTEIN"/>
    <property type="match status" value="1"/>
</dbReference>
<accession>A0A518EL88</accession>
<dbReference type="Gene3D" id="2.130.10.130">
    <property type="entry name" value="Integrin alpha, N-terminal"/>
    <property type="match status" value="1"/>
</dbReference>
<dbReference type="Pfam" id="PF19780">
    <property type="entry name" value="DUF6265"/>
    <property type="match status" value="1"/>
</dbReference>
<comment type="subcellular location">
    <subcellularLocation>
        <location evidence="1">Membrane</location>
        <topology evidence="1">Single-pass membrane protein</topology>
    </subcellularLocation>
</comment>
<dbReference type="Proteomes" id="UP000320390">
    <property type="component" value="Chromosome"/>
</dbReference>
<dbReference type="InterPro" id="IPR046232">
    <property type="entry name" value="DUF6265"/>
</dbReference>
<evidence type="ECO:0000256" key="4">
    <source>
        <dbReference type="ARBA" id="ARBA00023136"/>
    </source>
</evidence>
<dbReference type="SUPFAM" id="SSF69318">
    <property type="entry name" value="Integrin alpha N-terminal domain"/>
    <property type="match status" value="1"/>
</dbReference>
<reference evidence="6 7" key="1">
    <citation type="submission" date="2019-02" db="EMBL/GenBank/DDBJ databases">
        <title>Deep-cultivation of Planctomycetes and their phenomic and genomic characterization uncovers novel biology.</title>
        <authorList>
            <person name="Wiegand S."/>
            <person name="Jogler M."/>
            <person name="Boedeker C."/>
            <person name="Pinto D."/>
            <person name="Vollmers J."/>
            <person name="Rivas-Marin E."/>
            <person name="Kohn T."/>
            <person name="Peeters S.H."/>
            <person name="Heuer A."/>
            <person name="Rast P."/>
            <person name="Oberbeckmann S."/>
            <person name="Bunk B."/>
            <person name="Jeske O."/>
            <person name="Meyerdierks A."/>
            <person name="Storesund J.E."/>
            <person name="Kallscheuer N."/>
            <person name="Luecker S."/>
            <person name="Lage O.M."/>
            <person name="Pohl T."/>
            <person name="Merkel B.J."/>
            <person name="Hornburger P."/>
            <person name="Mueller R.-W."/>
            <person name="Bruemmer F."/>
            <person name="Labrenz M."/>
            <person name="Spormann A.M."/>
            <person name="Op den Camp H."/>
            <person name="Overmann J."/>
            <person name="Amann R."/>
            <person name="Jetten M.S.M."/>
            <person name="Mascher T."/>
            <person name="Medema M.H."/>
            <person name="Devos D.P."/>
            <person name="Kaster A.-K."/>
            <person name="Ovreas L."/>
            <person name="Rohde M."/>
            <person name="Galperin M.Y."/>
            <person name="Jogler C."/>
        </authorList>
    </citation>
    <scope>NUCLEOTIDE SEQUENCE [LARGE SCALE GENOMIC DNA]</scope>
    <source>
        <strain evidence="6 7">Poly30</strain>
    </source>
</reference>
<dbReference type="PANTHER" id="PTHR21419">
    <property type="match status" value="1"/>
</dbReference>
<dbReference type="OrthoDB" id="5382295at2"/>
<keyword evidence="2" id="KW-0812">Transmembrane</keyword>
<dbReference type="GO" id="GO:0016020">
    <property type="term" value="C:membrane"/>
    <property type="evidence" value="ECO:0007669"/>
    <property type="project" value="UniProtKB-SubCell"/>
</dbReference>
<evidence type="ECO:0000256" key="3">
    <source>
        <dbReference type="ARBA" id="ARBA00022989"/>
    </source>
</evidence>
<evidence type="ECO:0000313" key="6">
    <source>
        <dbReference type="EMBL" id="QDV04811.1"/>
    </source>
</evidence>
<keyword evidence="3" id="KW-1133">Transmembrane helix</keyword>
<dbReference type="EMBL" id="CP036434">
    <property type="protein sequence ID" value="QDV04811.1"/>
    <property type="molecule type" value="Genomic_DNA"/>
</dbReference>
<name>A0A518EL88_9BACT</name>
<keyword evidence="7" id="KW-1185">Reference proteome</keyword>
<dbReference type="InterPro" id="IPR045232">
    <property type="entry name" value="FAM234"/>
</dbReference>
<dbReference type="RefSeq" id="WP_145194254.1">
    <property type="nucleotide sequence ID" value="NZ_CP036434.1"/>
</dbReference>
<evidence type="ECO:0000256" key="1">
    <source>
        <dbReference type="ARBA" id="ARBA00004167"/>
    </source>
</evidence>
<dbReference type="AlphaFoldDB" id="A0A518EL88"/>
<evidence type="ECO:0000259" key="5">
    <source>
        <dbReference type="Pfam" id="PF19780"/>
    </source>
</evidence>
<evidence type="ECO:0000256" key="2">
    <source>
        <dbReference type="ARBA" id="ARBA00022692"/>
    </source>
</evidence>
<organism evidence="6 7">
    <name type="scientific">Saltatorellus ferox</name>
    <dbReference type="NCBI Taxonomy" id="2528018"/>
    <lineage>
        <taxon>Bacteria</taxon>
        <taxon>Pseudomonadati</taxon>
        <taxon>Planctomycetota</taxon>
        <taxon>Planctomycetia</taxon>
        <taxon>Planctomycetia incertae sedis</taxon>
        <taxon>Saltatorellus</taxon>
    </lineage>
</organism>
<protein>
    <submittedName>
        <fullName evidence="6">FG-GAP repeat protein</fullName>
    </submittedName>
</protein>
<sequence>MLYLPSLPLLAFAVQGPMPPYTRPPVATVEEQSELRSWSRMPTIGDVNGDGVPDLIHERERVLSVVSGAEPNVKLGSISVTSFYPEHAGPTWAVGPDVDGDGVRDLAVLNGFALTSSIFIDIVSGRTGESLARTEKELPGHTMSIAWTDDVDGDGLGDVTVNGGTAQLYSSKSLGLLWSVPSPPPQTHAPSASGDRIAARLQIALAEDFDADGVRDLAVGVKPSGGHHFSHAMLSGATGAVIADAPAVPMETVPIDTFAWMSGDWIQRTDKGDRVLEVEESWNQPAAGMMLGMSRTSLAGAQEGQFEFLRLACAGRRVMLHPAPGGHPADPFRLKSYGADSAVFENLEHDFPQVIRYWREGGELRASIGTAEEPAMVTFRFAPRAR</sequence>
<evidence type="ECO:0000313" key="7">
    <source>
        <dbReference type="Proteomes" id="UP000320390"/>
    </source>
</evidence>
<proteinExistence type="predicted"/>
<dbReference type="InterPro" id="IPR028994">
    <property type="entry name" value="Integrin_alpha_N"/>
</dbReference>